<dbReference type="Proteomes" id="UP000268093">
    <property type="component" value="Unassembled WGS sequence"/>
</dbReference>
<comment type="function">
    <text evidence="7">Mutarotase converts alpha-aldose to the beta-anomer. It is active on D-glucose, L-arabinose, D-xylose, D-galactose, maltose and lactose.</text>
</comment>
<feature type="region of interest" description="Disordered" evidence="10">
    <location>
        <begin position="43"/>
        <end position="68"/>
    </location>
</feature>
<evidence type="ECO:0000256" key="2">
    <source>
        <dbReference type="ARBA" id="ARBA00001911"/>
    </source>
</evidence>
<evidence type="ECO:0000256" key="6">
    <source>
        <dbReference type="ARBA" id="ARBA00023235"/>
    </source>
</evidence>
<keyword evidence="12" id="KW-1185">Reference proteome</keyword>
<dbReference type="EMBL" id="RBNI01016428">
    <property type="protein sequence ID" value="RUP09023.1"/>
    <property type="molecule type" value="Genomic_DNA"/>
</dbReference>
<keyword evidence="5" id="KW-0520">NAD</keyword>
<evidence type="ECO:0000256" key="5">
    <source>
        <dbReference type="ARBA" id="ARBA00023027"/>
    </source>
</evidence>
<gene>
    <name evidence="11" type="ORF">BC936DRAFT_140106</name>
</gene>
<dbReference type="GO" id="GO:0005829">
    <property type="term" value="C:cytosol"/>
    <property type="evidence" value="ECO:0007669"/>
    <property type="project" value="TreeGrafter"/>
</dbReference>
<dbReference type="AlphaFoldDB" id="A0A433B279"/>
<keyword evidence="6" id="KW-0413">Isomerase</keyword>
<organism evidence="11 12">
    <name type="scientific">Jimgerdemannia flammicorona</name>
    <dbReference type="NCBI Taxonomy" id="994334"/>
    <lineage>
        <taxon>Eukaryota</taxon>
        <taxon>Fungi</taxon>
        <taxon>Fungi incertae sedis</taxon>
        <taxon>Mucoromycota</taxon>
        <taxon>Mucoromycotina</taxon>
        <taxon>Endogonomycetes</taxon>
        <taxon>Endogonales</taxon>
        <taxon>Endogonaceae</taxon>
        <taxon>Jimgerdemannia</taxon>
    </lineage>
</organism>
<dbReference type="SUPFAM" id="SSF51735">
    <property type="entry name" value="NAD(P)-binding Rossmann-fold domains"/>
    <property type="match status" value="1"/>
</dbReference>
<comment type="catalytic activity">
    <reaction evidence="1">
        <text>UDP-alpha-D-glucose = UDP-alpha-D-galactose</text>
        <dbReference type="Rhea" id="RHEA:22168"/>
        <dbReference type="ChEBI" id="CHEBI:58885"/>
        <dbReference type="ChEBI" id="CHEBI:66914"/>
        <dbReference type="EC" id="5.1.3.2"/>
    </reaction>
</comment>
<evidence type="ECO:0000256" key="10">
    <source>
        <dbReference type="SAM" id="MobiDB-lite"/>
    </source>
</evidence>
<evidence type="ECO:0000313" key="11">
    <source>
        <dbReference type="EMBL" id="RUP09023.1"/>
    </source>
</evidence>
<evidence type="ECO:0000313" key="12">
    <source>
        <dbReference type="Proteomes" id="UP000268093"/>
    </source>
</evidence>
<feature type="compositionally biased region" description="Acidic residues" evidence="10">
    <location>
        <begin position="55"/>
        <end position="68"/>
    </location>
</feature>
<protein>
    <submittedName>
        <fullName evidence="11">UDP-glucose 4-epimerase C-term subunit-domain-containing protein</fullName>
    </submittedName>
</protein>
<dbReference type="InterPro" id="IPR036291">
    <property type="entry name" value="NAD(P)-bd_dom_sf"/>
</dbReference>
<evidence type="ECO:0000256" key="8">
    <source>
        <dbReference type="ARBA" id="ARBA00037955"/>
    </source>
</evidence>
<comment type="similarity">
    <text evidence="9">In the C-terminal section; belongs to the aldose epimerase family.</text>
</comment>
<sequence length="68" mass="7815">MDRRPGDVATCTADATLANRELGWVPTRSLDEMCEDLWRWTRRNPKGYDSPLLPSDEDSEEFEEGVKV</sequence>
<proteinExistence type="inferred from homology"/>
<reference evidence="11 12" key="1">
    <citation type="journal article" date="2018" name="New Phytol.">
        <title>Phylogenomics of Endogonaceae and evolution of mycorrhizas within Mucoromycota.</title>
        <authorList>
            <person name="Chang Y."/>
            <person name="Desiro A."/>
            <person name="Na H."/>
            <person name="Sandor L."/>
            <person name="Lipzen A."/>
            <person name="Clum A."/>
            <person name="Barry K."/>
            <person name="Grigoriev I.V."/>
            <person name="Martin F.M."/>
            <person name="Stajich J.E."/>
            <person name="Smith M.E."/>
            <person name="Bonito G."/>
            <person name="Spatafora J.W."/>
        </authorList>
    </citation>
    <scope>NUCLEOTIDE SEQUENCE [LARGE SCALE GENOMIC DNA]</scope>
    <source>
        <strain evidence="11 12">GMNB39</strain>
    </source>
</reference>
<comment type="pathway">
    <text evidence="3">Carbohydrate metabolism; galactose metabolism.</text>
</comment>
<accession>A0A433B279</accession>
<dbReference type="PANTHER" id="PTHR43725">
    <property type="entry name" value="UDP-GLUCOSE 4-EPIMERASE"/>
    <property type="match status" value="1"/>
</dbReference>
<evidence type="ECO:0000256" key="4">
    <source>
        <dbReference type="ARBA" id="ARBA00005028"/>
    </source>
</evidence>
<evidence type="ECO:0000256" key="3">
    <source>
        <dbReference type="ARBA" id="ARBA00004947"/>
    </source>
</evidence>
<dbReference type="PANTHER" id="PTHR43725:SF47">
    <property type="entry name" value="UDP-GLUCOSE 4-EPIMERASE"/>
    <property type="match status" value="1"/>
</dbReference>
<dbReference type="OrthoDB" id="9402762at2759"/>
<dbReference type="GO" id="GO:0005996">
    <property type="term" value="P:monosaccharide metabolic process"/>
    <property type="evidence" value="ECO:0007669"/>
    <property type="project" value="TreeGrafter"/>
</dbReference>
<comment type="similarity">
    <text evidence="8">In the N-terminal section; belongs to the NAD(P)-dependent epimerase/dehydratase family.</text>
</comment>
<evidence type="ECO:0000256" key="1">
    <source>
        <dbReference type="ARBA" id="ARBA00000083"/>
    </source>
</evidence>
<comment type="pathway">
    <text evidence="4">Carbohydrate metabolism; hexose metabolism.</text>
</comment>
<evidence type="ECO:0000256" key="7">
    <source>
        <dbReference type="ARBA" id="ARBA00037676"/>
    </source>
</evidence>
<dbReference type="GO" id="GO:0003978">
    <property type="term" value="F:UDP-glucose 4-epimerase activity"/>
    <property type="evidence" value="ECO:0007669"/>
    <property type="project" value="UniProtKB-EC"/>
</dbReference>
<comment type="caution">
    <text evidence="11">The sequence shown here is derived from an EMBL/GenBank/DDBJ whole genome shotgun (WGS) entry which is preliminary data.</text>
</comment>
<name>A0A433B279_9FUNG</name>
<comment type="cofactor">
    <cofactor evidence="2">
        <name>NAD(+)</name>
        <dbReference type="ChEBI" id="CHEBI:57540"/>
    </cofactor>
</comment>
<evidence type="ECO:0000256" key="9">
    <source>
        <dbReference type="ARBA" id="ARBA00038238"/>
    </source>
</evidence>
<dbReference type="Gene3D" id="3.90.25.10">
    <property type="entry name" value="UDP-galactose 4-epimerase, domain 1"/>
    <property type="match status" value="1"/>
</dbReference>